<dbReference type="Pfam" id="PF04945">
    <property type="entry name" value="YHS"/>
    <property type="match status" value="1"/>
</dbReference>
<dbReference type="InterPro" id="IPR007029">
    <property type="entry name" value="YHS_dom"/>
</dbReference>
<evidence type="ECO:0000313" key="4">
    <source>
        <dbReference type="Proteomes" id="UP001319827"/>
    </source>
</evidence>
<keyword evidence="4" id="KW-1185">Reference proteome</keyword>
<dbReference type="NCBIfam" id="NF041384">
    <property type="entry name" value="YHS_seleno_dom"/>
    <property type="match status" value="1"/>
</dbReference>
<feature type="chain" id="PRO_5046963088" description="YHS domain-containing protein" evidence="1">
    <location>
        <begin position="26"/>
        <end position="153"/>
    </location>
</feature>
<evidence type="ECO:0000313" key="3">
    <source>
        <dbReference type="EMBL" id="BCR05375.1"/>
    </source>
</evidence>
<sequence length="153" mass="17297">MFGLRYYSITLIALLLVVTSQTALAGSIEQATVAVSGFDVVSYHTEKEPMRGSGWFVSEHDGETYLFANEKNKERFDKNPEQYLPAFGGYCAYGVAVGKKFYSDPEAWRIVDGKLYLNLDADIQNKWLKDIPGYIQKADVNWPKIKDKVPSEL</sequence>
<keyword evidence="1" id="KW-0732">Signal</keyword>
<accession>A0ABN6DZ58</accession>
<reference evidence="3 4" key="1">
    <citation type="journal article" date="2016" name="C (Basel)">
        <title>Selective Growth of and Electricity Production by Marine Exoelectrogenic Bacteria in Self-Aggregated Hydrogel of Microbially Reduced Graphene Oxide.</title>
        <authorList>
            <person name="Yoshida N."/>
            <person name="Goto Y."/>
            <person name="Miyata Y."/>
        </authorList>
    </citation>
    <scope>NUCLEOTIDE SEQUENCE [LARGE SCALE GENOMIC DNA]</scope>
    <source>
        <strain evidence="3 4">NIT-T3</strain>
    </source>
</reference>
<dbReference type="RefSeq" id="WP_221248803.1">
    <property type="nucleotide sequence ID" value="NZ_AP024355.1"/>
</dbReference>
<dbReference type="EMBL" id="AP024355">
    <property type="protein sequence ID" value="BCR05375.1"/>
    <property type="molecule type" value="Genomic_DNA"/>
</dbReference>
<protein>
    <recommendedName>
        <fullName evidence="2">YHS domain-containing protein</fullName>
    </recommendedName>
</protein>
<dbReference type="Proteomes" id="UP001319827">
    <property type="component" value="Chromosome"/>
</dbReference>
<feature type="domain" description="YHS" evidence="2">
    <location>
        <begin position="55"/>
        <end position="86"/>
    </location>
</feature>
<feature type="signal peptide" evidence="1">
    <location>
        <begin position="1"/>
        <end position="25"/>
    </location>
</feature>
<gene>
    <name evidence="3" type="ORF">DESUT3_24440</name>
</gene>
<organism evidence="3 4">
    <name type="scientific">Desulfuromonas versatilis</name>
    <dbReference type="NCBI Taxonomy" id="2802975"/>
    <lineage>
        <taxon>Bacteria</taxon>
        <taxon>Pseudomonadati</taxon>
        <taxon>Thermodesulfobacteriota</taxon>
        <taxon>Desulfuromonadia</taxon>
        <taxon>Desulfuromonadales</taxon>
        <taxon>Desulfuromonadaceae</taxon>
        <taxon>Desulfuromonas</taxon>
    </lineage>
</organism>
<reference evidence="3 4" key="2">
    <citation type="journal article" date="2021" name="Int. J. Syst. Evol. Microbiol.">
        <title>Isolation and Polyphasic Characterization of Desulfuromonas versatilis sp. Nov., an Electrogenic Bacteria Capable of Versatile Metabolism Isolated from a Graphene Oxide-Reducing Enrichment Culture.</title>
        <authorList>
            <person name="Xie L."/>
            <person name="Yoshida N."/>
            <person name="Ishii S."/>
            <person name="Meng L."/>
        </authorList>
    </citation>
    <scope>NUCLEOTIDE SEQUENCE [LARGE SCALE GENOMIC DNA]</scope>
    <source>
        <strain evidence="3 4">NIT-T3</strain>
    </source>
</reference>
<evidence type="ECO:0000256" key="1">
    <source>
        <dbReference type="SAM" id="SignalP"/>
    </source>
</evidence>
<name>A0ABN6DZ58_9BACT</name>
<evidence type="ECO:0000259" key="2">
    <source>
        <dbReference type="Pfam" id="PF04945"/>
    </source>
</evidence>
<proteinExistence type="predicted"/>